<dbReference type="Pfam" id="PF12937">
    <property type="entry name" value="F-box-like"/>
    <property type="match status" value="1"/>
</dbReference>
<comment type="caution">
    <text evidence="3">The sequence shown here is derived from an EMBL/GenBank/DDBJ whole genome shotgun (WGS) entry which is preliminary data.</text>
</comment>
<feature type="domain" description="F-box" evidence="2">
    <location>
        <begin position="41"/>
        <end position="97"/>
    </location>
</feature>
<feature type="compositionally biased region" description="Acidic residues" evidence="1">
    <location>
        <begin position="475"/>
        <end position="492"/>
    </location>
</feature>
<evidence type="ECO:0000313" key="3">
    <source>
        <dbReference type="EMBL" id="KAF1846164.1"/>
    </source>
</evidence>
<dbReference type="RefSeq" id="XP_040788727.1">
    <property type="nucleotide sequence ID" value="XM_040933489.1"/>
</dbReference>
<gene>
    <name evidence="3" type="ORF">K460DRAFT_366990</name>
</gene>
<evidence type="ECO:0000259" key="2">
    <source>
        <dbReference type="PROSITE" id="PS50181"/>
    </source>
</evidence>
<dbReference type="InterPro" id="IPR001810">
    <property type="entry name" value="F-box_dom"/>
</dbReference>
<evidence type="ECO:0000256" key="1">
    <source>
        <dbReference type="SAM" id="MobiDB-lite"/>
    </source>
</evidence>
<dbReference type="InterPro" id="IPR036047">
    <property type="entry name" value="F-box-like_dom_sf"/>
</dbReference>
<dbReference type="PROSITE" id="PS50181">
    <property type="entry name" value="FBOX"/>
    <property type="match status" value="1"/>
</dbReference>
<protein>
    <recommendedName>
        <fullName evidence="2">F-box domain-containing protein</fullName>
    </recommendedName>
</protein>
<evidence type="ECO:0000313" key="4">
    <source>
        <dbReference type="Proteomes" id="UP000800039"/>
    </source>
</evidence>
<feature type="region of interest" description="Disordered" evidence="1">
    <location>
        <begin position="475"/>
        <end position="508"/>
    </location>
</feature>
<dbReference type="SUPFAM" id="SSF52047">
    <property type="entry name" value="RNI-like"/>
    <property type="match status" value="1"/>
</dbReference>
<dbReference type="AlphaFoldDB" id="A0A9P4GIM9"/>
<keyword evidence="4" id="KW-1185">Reference proteome</keyword>
<dbReference type="CDD" id="cd09917">
    <property type="entry name" value="F-box_SF"/>
    <property type="match status" value="1"/>
</dbReference>
<reference evidence="3" key="1">
    <citation type="submission" date="2020-01" db="EMBL/GenBank/DDBJ databases">
        <authorList>
            <consortium name="DOE Joint Genome Institute"/>
            <person name="Haridas S."/>
            <person name="Albert R."/>
            <person name="Binder M."/>
            <person name="Bloem J."/>
            <person name="Labutti K."/>
            <person name="Salamov A."/>
            <person name="Andreopoulos B."/>
            <person name="Baker S.E."/>
            <person name="Barry K."/>
            <person name="Bills G."/>
            <person name="Bluhm B.H."/>
            <person name="Cannon C."/>
            <person name="Castanera R."/>
            <person name="Culley D.E."/>
            <person name="Daum C."/>
            <person name="Ezra D."/>
            <person name="Gonzalez J.B."/>
            <person name="Henrissat B."/>
            <person name="Kuo A."/>
            <person name="Liang C."/>
            <person name="Lipzen A."/>
            <person name="Lutzoni F."/>
            <person name="Magnuson J."/>
            <person name="Mondo S."/>
            <person name="Nolan M."/>
            <person name="Ohm R."/>
            <person name="Pangilinan J."/>
            <person name="Park H.-J."/>
            <person name="Ramirez L."/>
            <person name="Alfaro M."/>
            <person name="Sun H."/>
            <person name="Tritt A."/>
            <person name="Yoshinaga Y."/>
            <person name="Zwiers L.-H."/>
            <person name="Turgeon B.G."/>
            <person name="Goodwin S.B."/>
            <person name="Spatafora J.W."/>
            <person name="Crous P.W."/>
            <person name="Grigoriev I.V."/>
        </authorList>
    </citation>
    <scope>NUCLEOTIDE SEQUENCE</scope>
    <source>
        <strain evidence="3">CBS 394.84</strain>
    </source>
</reference>
<dbReference type="Proteomes" id="UP000800039">
    <property type="component" value="Unassembled WGS sequence"/>
</dbReference>
<dbReference type="EMBL" id="ML976616">
    <property type="protein sequence ID" value="KAF1846164.1"/>
    <property type="molecule type" value="Genomic_DNA"/>
</dbReference>
<dbReference type="SUPFAM" id="SSF81383">
    <property type="entry name" value="F-box domain"/>
    <property type="match status" value="1"/>
</dbReference>
<name>A0A9P4GIM9_9PLEO</name>
<sequence>MTMFSRRDFPPLPSYKTTRSRWQISNHAIAHVHTPRPLGSATTINDLPDELILEILDHLPGIDIDDFQLSTLVCLSLTNHRFHRMVAERLYATYSSHFCEPYLFLRTMVAKPQLAELVRYVDVTCGDGAHHDRNRYVATAQDKKTIKEGMRLLSISNWKTWAVDCNSFDGEVEVLHSAVLMHAPNIKSLVIEDTGSHDHTGPKWIDIIRKATIGTSSGRVHRFEHLQSVRVGASRYNTSQLAPLFRLDSLRLLHLRDLVALDTGGRSTTVLQRMIPQDCNRIEKLNLEHSFLHMDTLGVLVASSRRLKIFKYDVTLECISHELNAHHELGATKLSMVLHPKRDSLESLHLSCDARAEEETRGTITLLDDLRNFVALKHLSCPLTSIIGARLDASATFIESLPRSLITYNTVIRKYTDDKNCLTALEHMAANYHTNTQKLEEVRIVVPSPAPWLMYDWEPLVRFFSRSGVNLVVEHEEDDEDDFGESWNDDSTESSQSSDEVDLYSNEG</sequence>
<accession>A0A9P4GIM9</accession>
<dbReference type="GeneID" id="63850740"/>
<proteinExistence type="predicted"/>
<dbReference type="OrthoDB" id="2520703at2759"/>
<organism evidence="3 4">
    <name type="scientific">Cucurbitaria berberidis CBS 394.84</name>
    <dbReference type="NCBI Taxonomy" id="1168544"/>
    <lineage>
        <taxon>Eukaryota</taxon>
        <taxon>Fungi</taxon>
        <taxon>Dikarya</taxon>
        <taxon>Ascomycota</taxon>
        <taxon>Pezizomycotina</taxon>
        <taxon>Dothideomycetes</taxon>
        <taxon>Pleosporomycetidae</taxon>
        <taxon>Pleosporales</taxon>
        <taxon>Pleosporineae</taxon>
        <taxon>Cucurbitariaceae</taxon>
        <taxon>Cucurbitaria</taxon>
    </lineage>
</organism>